<proteinExistence type="predicted"/>
<organism evidence="1 2">
    <name type="scientific">Cercophora newfieldiana</name>
    <dbReference type="NCBI Taxonomy" id="92897"/>
    <lineage>
        <taxon>Eukaryota</taxon>
        <taxon>Fungi</taxon>
        <taxon>Dikarya</taxon>
        <taxon>Ascomycota</taxon>
        <taxon>Pezizomycotina</taxon>
        <taxon>Sordariomycetes</taxon>
        <taxon>Sordariomycetidae</taxon>
        <taxon>Sordariales</taxon>
        <taxon>Lasiosphaeriaceae</taxon>
        <taxon>Cercophora</taxon>
    </lineage>
</organism>
<dbReference type="Proteomes" id="UP001174936">
    <property type="component" value="Unassembled WGS sequence"/>
</dbReference>
<gene>
    <name evidence="1" type="ORF">B0T16DRAFT_116493</name>
</gene>
<sequence>MSHCRRQQMPRALFNSCRGEIGGDLFRIAHPGVASRGALGPWEQHYSHFIPCERRCLSRLRGILRRQSSQAALPPLYFPAPPQRQSCNAAAPTATHRNPALALRPCNSTADGVRSPRCCEILCLTNVHQHWCRCGSSKLVGGRAPNHSRMSRLITQPSQYLPPMPGPPNLAGHRTSPVRGAGTRQDLWAQMDVPCGALRTSA</sequence>
<dbReference type="EMBL" id="JAULSV010000003">
    <property type="protein sequence ID" value="KAK0648525.1"/>
    <property type="molecule type" value="Genomic_DNA"/>
</dbReference>
<name>A0AA39YCI5_9PEZI</name>
<reference evidence="1" key="1">
    <citation type="submission" date="2023-06" db="EMBL/GenBank/DDBJ databases">
        <title>Genome-scale phylogeny and comparative genomics of the fungal order Sordariales.</title>
        <authorList>
            <consortium name="Lawrence Berkeley National Laboratory"/>
            <person name="Hensen N."/>
            <person name="Bonometti L."/>
            <person name="Westerberg I."/>
            <person name="Brannstrom I.O."/>
            <person name="Guillou S."/>
            <person name="Cros-Aarteil S."/>
            <person name="Calhoun S."/>
            <person name="Haridas S."/>
            <person name="Kuo A."/>
            <person name="Mondo S."/>
            <person name="Pangilinan J."/>
            <person name="Riley R."/>
            <person name="Labutti K."/>
            <person name="Andreopoulos B."/>
            <person name="Lipzen A."/>
            <person name="Chen C."/>
            <person name="Yanf M."/>
            <person name="Daum C."/>
            <person name="Ng V."/>
            <person name="Clum A."/>
            <person name="Steindorff A."/>
            <person name="Ohm R."/>
            <person name="Martin F."/>
            <person name="Silar P."/>
            <person name="Natvig D."/>
            <person name="Lalanne C."/>
            <person name="Gautier V."/>
            <person name="Ament-Velasquez S.L."/>
            <person name="Kruys A."/>
            <person name="Hutchinson M.I."/>
            <person name="Powell A.J."/>
            <person name="Barry K."/>
            <person name="Miller A.N."/>
            <person name="Grigoriev I.V."/>
            <person name="Debuchy R."/>
            <person name="Gladieux P."/>
            <person name="Thoren M.H."/>
            <person name="Johannesson H."/>
        </authorList>
    </citation>
    <scope>NUCLEOTIDE SEQUENCE</scope>
    <source>
        <strain evidence="1">SMH2532-1</strain>
    </source>
</reference>
<accession>A0AA39YCI5</accession>
<dbReference type="AlphaFoldDB" id="A0AA39YCI5"/>
<evidence type="ECO:0000313" key="1">
    <source>
        <dbReference type="EMBL" id="KAK0648525.1"/>
    </source>
</evidence>
<comment type="caution">
    <text evidence="1">The sequence shown here is derived from an EMBL/GenBank/DDBJ whole genome shotgun (WGS) entry which is preliminary data.</text>
</comment>
<evidence type="ECO:0000313" key="2">
    <source>
        <dbReference type="Proteomes" id="UP001174936"/>
    </source>
</evidence>
<protein>
    <submittedName>
        <fullName evidence="1">Uncharacterized protein</fullName>
    </submittedName>
</protein>
<keyword evidence="2" id="KW-1185">Reference proteome</keyword>